<accession>A0A840VFN9</accession>
<dbReference type="Proteomes" id="UP000553706">
    <property type="component" value="Unassembled WGS sequence"/>
</dbReference>
<dbReference type="PANTHER" id="PTHR23289">
    <property type="entry name" value="CYTOCHROME C OXIDASE ASSEMBLY PROTEIN COX15"/>
    <property type="match status" value="1"/>
</dbReference>
<dbReference type="GO" id="GO:0016653">
    <property type="term" value="F:oxidoreductase activity, acting on NAD(P)H, heme protein as acceptor"/>
    <property type="evidence" value="ECO:0007669"/>
    <property type="project" value="TreeGrafter"/>
</dbReference>
<dbReference type="InterPro" id="IPR023754">
    <property type="entry name" value="HemeA_Synthase_type2"/>
</dbReference>
<evidence type="ECO:0000256" key="5">
    <source>
        <dbReference type="ARBA" id="ARBA00022989"/>
    </source>
</evidence>
<dbReference type="GO" id="GO:0006784">
    <property type="term" value="P:heme A biosynthetic process"/>
    <property type="evidence" value="ECO:0007669"/>
    <property type="project" value="InterPro"/>
</dbReference>
<feature type="transmembrane region" description="Helical" evidence="12">
    <location>
        <begin position="91"/>
        <end position="110"/>
    </location>
</feature>
<feature type="transmembrane region" description="Helical" evidence="12">
    <location>
        <begin position="117"/>
        <end position="138"/>
    </location>
</feature>
<evidence type="ECO:0000256" key="3">
    <source>
        <dbReference type="ARBA" id="ARBA00022692"/>
    </source>
</evidence>
<evidence type="ECO:0000256" key="12">
    <source>
        <dbReference type="SAM" id="Phobius"/>
    </source>
</evidence>
<keyword evidence="4" id="KW-0479">Metal-binding</keyword>
<evidence type="ECO:0000256" key="7">
    <source>
        <dbReference type="ARBA" id="ARBA00023004"/>
    </source>
</evidence>
<keyword evidence="5 12" id="KW-1133">Transmembrane helix</keyword>
<dbReference type="EMBL" id="JACHFJ010000009">
    <property type="protein sequence ID" value="MBB5373707.1"/>
    <property type="molecule type" value="Genomic_DNA"/>
</dbReference>
<dbReference type="InterPro" id="IPR003780">
    <property type="entry name" value="COX15/CtaA_fam"/>
</dbReference>
<gene>
    <name evidence="13" type="ORF">HNP71_001972</name>
</gene>
<evidence type="ECO:0000256" key="1">
    <source>
        <dbReference type="ARBA" id="ARBA00001970"/>
    </source>
</evidence>
<dbReference type="GO" id="GO:0120547">
    <property type="term" value="F:heme A synthase activity"/>
    <property type="evidence" value="ECO:0007669"/>
    <property type="project" value="UniProtKB-EC"/>
</dbReference>
<proteinExistence type="predicted"/>
<comment type="catalytic activity">
    <reaction evidence="11">
        <text>Fe(II)-heme o + 2 A + H2O = Fe(II)-heme a + 2 AH2</text>
        <dbReference type="Rhea" id="RHEA:63388"/>
        <dbReference type="ChEBI" id="CHEBI:13193"/>
        <dbReference type="ChEBI" id="CHEBI:15377"/>
        <dbReference type="ChEBI" id="CHEBI:17499"/>
        <dbReference type="ChEBI" id="CHEBI:60530"/>
        <dbReference type="ChEBI" id="CHEBI:61715"/>
        <dbReference type="EC" id="1.17.99.9"/>
    </reaction>
    <physiologicalReaction direction="left-to-right" evidence="11">
        <dbReference type="Rhea" id="RHEA:63389"/>
    </physiologicalReaction>
</comment>
<reference evidence="13 14" key="1">
    <citation type="submission" date="2020-08" db="EMBL/GenBank/DDBJ databases">
        <title>Genomic Encyclopedia of Type Strains, Phase IV (KMG-IV): sequencing the most valuable type-strain genomes for metagenomic binning, comparative biology and taxonomic classification.</title>
        <authorList>
            <person name="Goeker M."/>
        </authorList>
    </citation>
    <scope>NUCLEOTIDE SEQUENCE [LARGE SCALE GENOMIC DNA]</scope>
    <source>
        <strain evidence="13 14">DSM 27026</strain>
    </source>
</reference>
<dbReference type="RefSeq" id="WP_183266731.1">
    <property type="nucleotide sequence ID" value="NZ_JACHFJ010000009.1"/>
</dbReference>
<evidence type="ECO:0000256" key="6">
    <source>
        <dbReference type="ARBA" id="ARBA00023002"/>
    </source>
</evidence>
<evidence type="ECO:0000313" key="14">
    <source>
        <dbReference type="Proteomes" id="UP000553706"/>
    </source>
</evidence>
<dbReference type="GO" id="GO:0016020">
    <property type="term" value="C:membrane"/>
    <property type="evidence" value="ECO:0007669"/>
    <property type="project" value="UniProtKB-SubCell"/>
</dbReference>
<dbReference type="PROSITE" id="PS51257">
    <property type="entry name" value="PROKAR_LIPOPROTEIN"/>
    <property type="match status" value="1"/>
</dbReference>
<feature type="transmembrane region" description="Helical" evidence="12">
    <location>
        <begin position="286"/>
        <end position="306"/>
    </location>
</feature>
<comment type="pathway">
    <text evidence="10">Porphyrin-containing compound metabolism; heme A biosynthesis; heme A from heme O: step 1/1.</text>
</comment>
<protein>
    <submittedName>
        <fullName evidence="13">Cytochrome c oxidase assembly protein subunit 15</fullName>
    </submittedName>
</protein>
<name>A0A840VFN9_9PROT</name>
<keyword evidence="6" id="KW-0560">Oxidoreductase</keyword>
<evidence type="ECO:0000256" key="4">
    <source>
        <dbReference type="ARBA" id="ARBA00022723"/>
    </source>
</evidence>
<sequence length="350" mass="37688">MKPDKALGTWVLILACMVFGMTVGGGHARTIGAGFTIQVWKPFTGWIPPHSAADWAYLFGLFQKTALYQSHPISLDQYKALFWPMFLDRCWGRLMALVFLIPFTVFLIQGRLRGKKALWMGFIFLCGAGQAAFGWYMVQTGMQPGVLSPPPLWGGPHLATAMLIFALLVWTGLTFRTPEPVAVPGAAHLRSLATASVGLIWLTMGFGALVATSNAITVFNSFPTMDGAWVPPGMLDLHPLALNFVQNKATVQFCHRLLATVTALTVLATAATGLRMKLSPALRDNFLLLAGFVALQYLLGITTIVLGSANLGYVHELNAVLLFATALAARHKLRGALPAPGAQSLPAAAE</sequence>
<feature type="transmembrane region" description="Helical" evidence="12">
    <location>
        <begin position="196"/>
        <end position="219"/>
    </location>
</feature>
<dbReference type="GO" id="GO:0046872">
    <property type="term" value="F:metal ion binding"/>
    <property type="evidence" value="ECO:0007669"/>
    <property type="project" value="UniProtKB-KW"/>
</dbReference>
<evidence type="ECO:0000313" key="13">
    <source>
        <dbReference type="EMBL" id="MBB5373707.1"/>
    </source>
</evidence>
<evidence type="ECO:0000256" key="10">
    <source>
        <dbReference type="ARBA" id="ARBA00044501"/>
    </source>
</evidence>
<keyword evidence="7" id="KW-0408">Iron</keyword>
<organism evidence="13 14">
    <name type="scientific">Acidocella aromatica</name>
    <dbReference type="NCBI Taxonomy" id="1303579"/>
    <lineage>
        <taxon>Bacteria</taxon>
        <taxon>Pseudomonadati</taxon>
        <taxon>Pseudomonadota</taxon>
        <taxon>Alphaproteobacteria</taxon>
        <taxon>Acetobacterales</taxon>
        <taxon>Acidocellaceae</taxon>
        <taxon>Acidocella</taxon>
    </lineage>
</organism>
<comment type="caution">
    <text evidence="13">The sequence shown here is derived from an EMBL/GenBank/DDBJ whole genome shotgun (WGS) entry which is preliminary data.</text>
</comment>
<feature type="transmembrane region" description="Helical" evidence="12">
    <location>
        <begin position="257"/>
        <end position="274"/>
    </location>
</feature>
<dbReference type="AlphaFoldDB" id="A0A840VFN9"/>
<keyword evidence="9 12" id="KW-0472">Membrane</keyword>
<comment type="cofactor">
    <cofactor evidence="1">
        <name>heme b</name>
        <dbReference type="ChEBI" id="CHEBI:60344"/>
    </cofactor>
</comment>
<keyword evidence="3 12" id="KW-0812">Transmembrane</keyword>
<dbReference type="Pfam" id="PF02628">
    <property type="entry name" value="COX15-CtaA"/>
    <property type="match status" value="1"/>
</dbReference>
<evidence type="ECO:0000256" key="9">
    <source>
        <dbReference type="ARBA" id="ARBA00023136"/>
    </source>
</evidence>
<evidence type="ECO:0000256" key="11">
    <source>
        <dbReference type="ARBA" id="ARBA00048044"/>
    </source>
</evidence>
<dbReference type="PANTHER" id="PTHR23289:SF2">
    <property type="entry name" value="CYTOCHROME C OXIDASE ASSEMBLY PROTEIN COX15 HOMOLOG"/>
    <property type="match status" value="1"/>
</dbReference>
<comment type="subcellular location">
    <subcellularLocation>
        <location evidence="2">Membrane</location>
        <topology evidence="2">Multi-pass membrane protein</topology>
    </subcellularLocation>
</comment>
<keyword evidence="14" id="KW-1185">Reference proteome</keyword>
<feature type="transmembrane region" description="Helical" evidence="12">
    <location>
        <begin position="158"/>
        <end position="175"/>
    </location>
</feature>
<keyword evidence="8" id="KW-0350">Heme biosynthesis</keyword>
<evidence type="ECO:0000256" key="2">
    <source>
        <dbReference type="ARBA" id="ARBA00004141"/>
    </source>
</evidence>
<evidence type="ECO:0000256" key="8">
    <source>
        <dbReference type="ARBA" id="ARBA00023133"/>
    </source>
</evidence>